<organism evidence="6 7">
    <name type="scientific">Bombilactobacillus apium</name>
    <dbReference type="NCBI Taxonomy" id="2675299"/>
    <lineage>
        <taxon>Bacteria</taxon>
        <taxon>Bacillati</taxon>
        <taxon>Bacillota</taxon>
        <taxon>Bacilli</taxon>
        <taxon>Lactobacillales</taxon>
        <taxon>Lactobacillaceae</taxon>
        <taxon>Bombilactobacillus</taxon>
    </lineage>
</organism>
<dbReference type="GO" id="GO:0042026">
    <property type="term" value="P:protein refolding"/>
    <property type="evidence" value="ECO:0007669"/>
    <property type="project" value="TreeGrafter"/>
</dbReference>
<evidence type="ECO:0000256" key="2">
    <source>
        <dbReference type="ARBA" id="ARBA00022833"/>
    </source>
</evidence>
<evidence type="ECO:0000313" key="7">
    <source>
        <dbReference type="Proteomes" id="UP000563523"/>
    </source>
</evidence>
<keyword evidence="1" id="KW-0963">Cytoplasm</keyword>
<proteinExistence type="predicted"/>
<comment type="caution">
    <text evidence="6">The sequence shown here is derived from an EMBL/GenBank/DDBJ whole genome shotgun (WGS) entry which is preliminary data.</text>
</comment>
<reference evidence="6 7" key="1">
    <citation type="submission" date="2020-06" db="EMBL/GenBank/DDBJ databases">
        <authorList>
            <person name="Kang J."/>
        </authorList>
    </citation>
    <scope>NUCLEOTIDE SEQUENCE [LARGE SCALE GENOMIC DNA]</scope>
    <source>
        <strain evidence="6 7">DCY120</strain>
    </source>
</reference>
<dbReference type="InterPro" id="IPR016154">
    <property type="entry name" value="Heat_shock_Hsp33_C"/>
</dbReference>
<keyword evidence="2" id="KW-0862">Zinc</keyword>
<sequence length="275" mass="29794">MNDYLIRCLVAKSQLRFLAVDAPLTVRQAQLCHQLPAKSGADLGASLLGTLLLQQVLTKDAAPVAVNLTSSGVTIVTDAEKPGQVRGYLKSENNSKLGVTLPGVLTVSRFDDLHQPFRGQIELSSPIIAPNYTQYLQQSEQITSQMVCVLTQDEAGTIIHAKGLLLQALPQTPTKVWQAAQIKLKNLTASISELSLEECLKQLTPDQPAIATTRLPVAWQCSCSKERFEAGLATLGLSDLQDLAAQKTAVETVCPFCRAHYDFTPTEIADLIAEK</sequence>
<dbReference type="SUPFAM" id="SSF64397">
    <property type="entry name" value="Hsp33 domain"/>
    <property type="match status" value="1"/>
</dbReference>
<dbReference type="PANTHER" id="PTHR30111:SF1">
    <property type="entry name" value="33 KDA CHAPERONIN"/>
    <property type="match status" value="1"/>
</dbReference>
<evidence type="ECO:0000313" key="6">
    <source>
        <dbReference type="EMBL" id="NVY96304.1"/>
    </source>
</evidence>
<evidence type="ECO:0000256" key="5">
    <source>
        <dbReference type="ARBA" id="ARBA00023284"/>
    </source>
</evidence>
<dbReference type="InterPro" id="IPR000397">
    <property type="entry name" value="Heat_shock_Hsp33"/>
</dbReference>
<dbReference type="InterPro" id="IPR016153">
    <property type="entry name" value="Heat_shock_Hsp33_N"/>
</dbReference>
<keyword evidence="4" id="KW-0143">Chaperone</keyword>
<dbReference type="GO" id="GO:0005737">
    <property type="term" value="C:cytoplasm"/>
    <property type="evidence" value="ECO:0007669"/>
    <property type="project" value="InterPro"/>
</dbReference>
<dbReference type="Proteomes" id="UP000563523">
    <property type="component" value="Unassembled WGS sequence"/>
</dbReference>
<dbReference type="GO" id="GO:0051082">
    <property type="term" value="F:unfolded protein binding"/>
    <property type="evidence" value="ECO:0007669"/>
    <property type="project" value="InterPro"/>
</dbReference>
<dbReference type="RefSeq" id="WP_176942471.1">
    <property type="nucleotide sequence ID" value="NZ_JABZEC010000003.1"/>
</dbReference>
<keyword evidence="7" id="KW-1185">Reference proteome</keyword>
<evidence type="ECO:0000256" key="1">
    <source>
        <dbReference type="ARBA" id="ARBA00022490"/>
    </source>
</evidence>
<accession>A0A850QWW4</accession>
<keyword evidence="5" id="KW-0676">Redox-active center</keyword>
<dbReference type="SUPFAM" id="SSF118352">
    <property type="entry name" value="HSP33 redox switch-like"/>
    <property type="match status" value="1"/>
</dbReference>
<gene>
    <name evidence="6" type="ORF">HU830_03845</name>
</gene>
<dbReference type="GO" id="GO:0044183">
    <property type="term" value="F:protein folding chaperone"/>
    <property type="evidence" value="ECO:0007669"/>
    <property type="project" value="TreeGrafter"/>
</dbReference>
<evidence type="ECO:0000256" key="3">
    <source>
        <dbReference type="ARBA" id="ARBA00023157"/>
    </source>
</evidence>
<dbReference type="PIRSF" id="PIRSF005261">
    <property type="entry name" value="Heat_shock_Hsp33"/>
    <property type="match status" value="1"/>
</dbReference>
<dbReference type="PANTHER" id="PTHR30111">
    <property type="entry name" value="33 KDA CHAPERONIN"/>
    <property type="match status" value="1"/>
</dbReference>
<dbReference type="Gene3D" id="3.90.1280.10">
    <property type="entry name" value="HSP33 redox switch-like"/>
    <property type="match status" value="1"/>
</dbReference>
<keyword evidence="3" id="KW-1015">Disulfide bond</keyword>
<dbReference type="EMBL" id="JABZEC010000003">
    <property type="protein sequence ID" value="NVY96304.1"/>
    <property type="molecule type" value="Genomic_DNA"/>
</dbReference>
<name>A0A850QWW4_9LACO</name>
<dbReference type="AlphaFoldDB" id="A0A850QWW4"/>
<evidence type="ECO:0000256" key="4">
    <source>
        <dbReference type="ARBA" id="ARBA00023186"/>
    </source>
</evidence>
<protein>
    <submittedName>
        <fullName evidence="6">Hsp33 family molecular chaperone HslO</fullName>
    </submittedName>
</protein>
<dbReference type="Gene3D" id="3.55.30.10">
    <property type="entry name" value="Hsp33 domain"/>
    <property type="match status" value="1"/>
</dbReference>
<dbReference type="Pfam" id="PF01430">
    <property type="entry name" value="HSP33"/>
    <property type="match status" value="1"/>
</dbReference>